<keyword evidence="1" id="KW-0472">Membrane</keyword>
<sequence>MLETHYLGSGRAIRSILCGTCISIIAIAIYATFVSGSRMM</sequence>
<evidence type="ECO:0000256" key="1">
    <source>
        <dbReference type="SAM" id="Phobius"/>
    </source>
</evidence>
<dbReference type="HOGENOM" id="CLU_3298790_0_0_6"/>
<comment type="caution">
    <text evidence="2">The sequence shown here is derived from an EMBL/GenBank/DDBJ whole genome shotgun (WGS) entry which is preliminary data.</text>
</comment>
<keyword evidence="1" id="KW-1133">Transmembrane helix</keyword>
<protein>
    <submittedName>
        <fullName evidence="2">Uncharacterized protein</fullName>
    </submittedName>
</protein>
<gene>
    <name evidence="2" type="ORF">XBO1_2550012</name>
</gene>
<dbReference type="AlphaFoldDB" id="A0A077NYD9"/>
<proteinExistence type="predicted"/>
<organism evidence="2 3">
    <name type="scientific">Xenorhabdus bovienii str. oregonense</name>
    <dbReference type="NCBI Taxonomy" id="1398202"/>
    <lineage>
        <taxon>Bacteria</taxon>
        <taxon>Pseudomonadati</taxon>
        <taxon>Pseudomonadota</taxon>
        <taxon>Gammaproteobacteria</taxon>
        <taxon>Enterobacterales</taxon>
        <taxon>Morganellaceae</taxon>
        <taxon>Xenorhabdus</taxon>
    </lineage>
</organism>
<dbReference type="Proteomes" id="UP000028483">
    <property type="component" value="Unassembled WGS sequence"/>
</dbReference>
<evidence type="ECO:0000313" key="2">
    <source>
        <dbReference type="EMBL" id="CDH07172.1"/>
    </source>
</evidence>
<dbReference type="EMBL" id="CBSX010000174">
    <property type="protein sequence ID" value="CDH07172.1"/>
    <property type="molecule type" value="Genomic_DNA"/>
</dbReference>
<accession>A0A077NYD9</accession>
<reference evidence="2" key="1">
    <citation type="submission" date="2013-07" db="EMBL/GenBank/DDBJ databases">
        <title>Sub-species coevolution in mutualistic symbiosis.</title>
        <authorList>
            <person name="Murfin K."/>
            <person name="Klassen J."/>
            <person name="Lee M."/>
            <person name="Forst S."/>
            <person name="Stock P."/>
            <person name="Goodrich-Blair H."/>
        </authorList>
    </citation>
    <scope>NUCLEOTIDE SEQUENCE [LARGE SCALE GENOMIC DNA]</scope>
    <source>
        <strain evidence="2">Oregonense</strain>
    </source>
</reference>
<evidence type="ECO:0000313" key="3">
    <source>
        <dbReference type="Proteomes" id="UP000028483"/>
    </source>
</evidence>
<name>A0A077NYD9_XENBV</name>
<feature type="transmembrane region" description="Helical" evidence="1">
    <location>
        <begin position="12"/>
        <end position="34"/>
    </location>
</feature>
<keyword evidence="1" id="KW-0812">Transmembrane</keyword>